<dbReference type="EMBL" id="MU266350">
    <property type="protein sequence ID" value="KAH7928673.1"/>
    <property type="molecule type" value="Genomic_DNA"/>
</dbReference>
<evidence type="ECO:0000313" key="2">
    <source>
        <dbReference type="Proteomes" id="UP000790709"/>
    </source>
</evidence>
<keyword evidence="2" id="KW-1185">Reference proteome</keyword>
<accession>A0ACB8BVN4</accession>
<dbReference type="Proteomes" id="UP000790709">
    <property type="component" value="Unassembled WGS sequence"/>
</dbReference>
<organism evidence="1 2">
    <name type="scientific">Leucogyrophana mollusca</name>
    <dbReference type="NCBI Taxonomy" id="85980"/>
    <lineage>
        <taxon>Eukaryota</taxon>
        <taxon>Fungi</taxon>
        <taxon>Dikarya</taxon>
        <taxon>Basidiomycota</taxon>
        <taxon>Agaricomycotina</taxon>
        <taxon>Agaricomycetes</taxon>
        <taxon>Agaricomycetidae</taxon>
        <taxon>Boletales</taxon>
        <taxon>Boletales incertae sedis</taxon>
        <taxon>Leucogyrophana</taxon>
    </lineage>
</organism>
<proteinExistence type="predicted"/>
<protein>
    <submittedName>
        <fullName evidence="1">Uncharacterized protein</fullName>
    </submittedName>
</protein>
<name>A0ACB8BVN4_9AGAM</name>
<comment type="caution">
    <text evidence="1">The sequence shown here is derived from an EMBL/GenBank/DDBJ whole genome shotgun (WGS) entry which is preliminary data.</text>
</comment>
<reference evidence="1" key="1">
    <citation type="journal article" date="2021" name="New Phytol.">
        <title>Evolutionary innovations through gain and loss of genes in the ectomycorrhizal Boletales.</title>
        <authorList>
            <person name="Wu G."/>
            <person name="Miyauchi S."/>
            <person name="Morin E."/>
            <person name="Kuo A."/>
            <person name="Drula E."/>
            <person name="Varga T."/>
            <person name="Kohler A."/>
            <person name="Feng B."/>
            <person name="Cao Y."/>
            <person name="Lipzen A."/>
            <person name="Daum C."/>
            <person name="Hundley H."/>
            <person name="Pangilinan J."/>
            <person name="Johnson J."/>
            <person name="Barry K."/>
            <person name="LaButti K."/>
            <person name="Ng V."/>
            <person name="Ahrendt S."/>
            <person name="Min B."/>
            <person name="Choi I.G."/>
            <person name="Park H."/>
            <person name="Plett J.M."/>
            <person name="Magnuson J."/>
            <person name="Spatafora J.W."/>
            <person name="Nagy L.G."/>
            <person name="Henrissat B."/>
            <person name="Grigoriev I.V."/>
            <person name="Yang Z.L."/>
            <person name="Xu J."/>
            <person name="Martin F.M."/>
        </authorList>
    </citation>
    <scope>NUCLEOTIDE SEQUENCE</scope>
    <source>
        <strain evidence="1">KUC20120723A-06</strain>
    </source>
</reference>
<evidence type="ECO:0000313" key="1">
    <source>
        <dbReference type="EMBL" id="KAH7928673.1"/>
    </source>
</evidence>
<sequence>MSFFGRLRKVRSLGSFAAHLGKRNASSIPSIPLAELKPPFYEVKKAPDLLVRLTYPFIFADIVWTLGGLDLIWNRWTRPVESNEGNISEETQYELRPWWQRAFLGTMHVGFGCAWAYLVFTSSARNIRKLWILPRRLLPQSTSFAGHHAVIAEGFRSFRKQGRMYDLKDCYLSAAKRSDDLILNIGRPGERGGALFIATSGAIINGKPTSREESREAIMKKFGVRSGAP</sequence>
<gene>
    <name evidence="1" type="ORF">BV22DRAFT_1082424</name>
</gene>